<protein>
    <submittedName>
        <fullName evidence="4">Capsid triplex subunit 1</fullName>
    </submittedName>
</protein>
<keyword evidence="5" id="KW-1185">Reference proteome</keyword>
<accession>A0A120HQN1</accession>
<gene>
    <name evidence="4" type="primary">ORF62</name>
    <name evidence="4" type="ORF">AOT99_gpORF62</name>
</gene>
<evidence type="ECO:0000256" key="1">
    <source>
        <dbReference type="ARBA" id="ARBA00022561"/>
    </source>
</evidence>
<dbReference type="KEGG" id="vg:26836981"/>
<name>A0A120HQN1_9GAMA</name>
<keyword evidence="2" id="KW-1048">Host nucleus</keyword>
<sequence>MKTKVENALQENQKLVKDFFKLIPPRSHRFSISNGNALAKDMRNIISQYTPTLMHNPLQIFRDDFFVPPYRQPLYGEFLIHAQTLHNQEPLGTFLFSFKQQESSEASVDTLFSPVSMFRVCGLDAKNAPCTHRIANIWYASDADFFSSVPNLQKLIETHTLHNFLTPVGPLVQSINSTFLNKVTTVVRGEILTKKSPPENIKVLFPADMFYDLDEVNLSYNFSEPTSNRACYYACVLYVLCNNRPAVSLMFFRSVKGHGDVMRQIKHFLSDAILASMKTVEKLALTHFAFGAVCMLGHSCAQINPTKGSLYFRSSLLQTVEIPDFVSDPKTWILL</sequence>
<proteinExistence type="inferred from homology"/>
<dbReference type="HAMAP" id="MF_04018">
    <property type="entry name" value="HSV_TRX1"/>
    <property type="match status" value="1"/>
</dbReference>
<dbReference type="InterPro" id="IPR004999">
    <property type="entry name" value="Herpes_1"/>
</dbReference>
<keyword evidence="1" id="KW-0167">Capsid protein</keyword>
<dbReference type="GO" id="GO:0019028">
    <property type="term" value="C:viral capsid"/>
    <property type="evidence" value="ECO:0007669"/>
    <property type="project" value="UniProtKB-KW"/>
</dbReference>
<dbReference type="Pfam" id="PF03327">
    <property type="entry name" value="Herpes_VP19C"/>
    <property type="match status" value="1"/>
</dbReference>
<evidence type="ECO:0000256" key="3">
    <source>
        <dbReference type="ARBA" id="ARBA00022844"/>
    </source>
</evidence>
<organism evidence="4 5">
    <name type="scientific">Vespertilionid gammaherpesvirus 1</name>
    <dbReference type="NCBI Taxonomy" id="2560830"/>
    <lineage>
        <taxon>Viruses</taxon>
        <taxon>Duplodnaviria</taxon>
        <taxon>Heunggongvirae</taxon>
        <taxon>Peploviricota</taxon>
        <taxon>Herviviricetes</taxon>
        <taxon>Herpesvirales</taxon>
        <taxon>Orthoherpesviridae</taxon>
        <taxon>Gammaherpesvirinae</taxon>
        <taxon>Percavirus</taxon>
        <taxon>Percavirus vespertilionidgamma1</taxon>
    </lineage>
</organism>
<reference evidence="4 5" key="1">
    <citation type="journal article" date="2016" name="MSphere">
        <title>Isolation and Characterization of a Novel Gammaherpesvirus from a Microbat Cell Line.</title>
        <authorList>
            <person name="Shabman R.S."/>
            <person name="Shrivastava S."/>
            <person name="Tsibane T."/>
            <person name="Attie O."/>
            <person name="Jayaprakash A."/>
            <person name="Mire C.E."/>
            <person name="Dilley K.E."/>
            <person name="Puri V."/>
            <person name="Stockwell T.B."/>
            <person name="Geisbert T.W."/>
            <person name="Sachidanandam R."/>
            <person name="Basler C.F."/>
        </authorList>
    </citation>
    <scope>NUCLEOTIDE SEQUENCE [LARGE SCALE GENOMIC DNA]</scope>
    <source>
        <strain evidence="4 5">My-HV8/Myotis velifer incautus/USA/FCGHV/2011</strain>
    </source>
</reference>
<keyword evidence="3" id="KW-0946">Virion</keyword>
<dbReference type="Proteomes" id="UP000207650">
    <property type="component" value="Segment"/>
</dbReference>
<dbReference type="GO" id="GO:0019069">
    <property type="term" value="P:viral capsid assembly"/>
    <property type="evidence" value="ECO:0007669"/>
    <property type="project" value="InterPro"/>
</dbReference>
<evidence type="ECO:0000256" key="2">
    <source>
        <dbReference type="ARBA" id="ARBA00022562"/>
    </source>
</evidence>
<dbReference type="EMBL" id="KU220026">
    <property type="protein sequence ID" value="AMA67419.1"/>
    <property type="molecule type" value="Genomic_DNA"/>
</dbReference>
<dbReference type="GO" id="GO:0003677">
    <property type="term" value="F:DNA binding"/>
    <property type="evidence" value="ECO:0007669"/>
    <property type="project" value="InterPro"/>
</dbReference>
<dbReference type="OrthoDB" id="11563at10239"/>
<evidence type="ECO:0000313" key="4">
    <source>
        <dbReference type="EMBL" id="AMA67419.1"/>
    </source>
</evidence>
<evidence type="ECO:0000313" key="5">
    <source>
        <dbReference type="Proteomes" id="UP000207650"/>
    </source>
</evidence>